<sequence length="103" mass="11618">MISCEYIAVGADKGPRSKGSQAIAASIEWKGHTASTRELDREPSVYLGDDAHDGRPGNIYRSHHRVLDIAPWHTIGLRCRPSQGHQQEHRPTDEAEHNNEQRR</sequence>
<evidence type="ECO:0000313" key="2">
    <source>
        <dbReference type="EMBL" id="GER84617.1"/>
    </source>
</evidence>
<name>A0A5J4KD75_9CHLR</name>
<dbReference type="AlphaFoldDB" id="A0A5J4KD75"/>
<protein>
    <submittedName>
        <fullName evidence="2">Uncharacterized protein</fullName>
    </submittedName>
</protein>
<reference evidence="2 3" key="1">
    <citation type="journal article" date="2019" name="Int. J. Syst. Evol. Microbiol.">
        <title>Thermogemmatispora aurantia sp. nov. and Thermogemmatispora argillosa sp. nov., within the class Ktedonobacteria, and emended description of the genus Thermogemmatispora.</title>
        <authorList>
            <person name="Zheng Y."/>
            <person name="Wang C.M."/>
            <person name="Sakai Y."/>
            <person name="Abe K."/>
            <person name="Yokota A."/>
            <person name="Yabe S."/>
        </authorList>
    </citation>
    <scope>NUCLEOTIDE SEQUENCE [LARGE SCALE GENOMIC DNA]</scope>
    <source>
        <strain evidence="2 3">A1-2</strain>
    </source>
</reference>
<accession>A0A5J4KD75</accession>
<dbReference type="Proteomes" id="UP000334820">
    <property type="component" value="Unassembled WGS sequence"/>
</dbReference>
<proteinExistence type="predicted"/>
<gene>
    <name evidence="2" type="ORF">KTAU_32530</name>
</gene>
<feature type="compositionally biased region" description="Basic and acidic residues" evidence="1">
    <location>
        <begin position="86"/>
        <end position="103"/>
    </location>
</feature>
<dbReference type="EMBL" id="BKZV01000005">
    <property type="protein sequence ID" value="GER84617.1"/>
    <property type="molecule type" value="Genomic_DNA"/>
</dbReference>
<evidence type="ECO:0000256" key="1">
    <source>
        <dbReference type="SAM" id="MobiDB-lite"/>
    </source>
</evidence>
<keyword evidence="3" id="KW-1185">Reference proteome</keyword>
<feature type="region of interest" description="Disordered" evidence="1">
    <location>
        <begin position="34"/>
        <end position="56"/>
    </location>
</feature>
<evidence type="ECO:0000313" key="3">
    <source>
        <dbReference type="Proteomes" id="UP000334820"/>
    </source>
</evidence>
<feature type="compositionally biased region" description="Basic and acidic residues" evidence="1">
    <location>
        <begin position="34"/>
        <end position="55"/>
    </location>
</feature>
<feature type="region of interest" description="Disordered" evidence="1">
    <location>
        <begin position="78"/>
        <end position="103"/>
    </location>
</feature>
<organism evidence="2 3">
    <name type="scientific">Thermogemmatispora aurantia</name>
    <dbReference type="NCBI Taxonomy" id="2045279"/>
    <lineage>
        <taxon>Bacteria</taxon>
        <taxon>Bacillati</taxon>
        <taxon>Chloroflexota</taxon>
        <taxon>Ktedonobacteria</taxon>
        <taxon>Thermogemmatisporales</taxon>
        <taxon>Thermogemmatisporaceae</taxon>
        <taxon>Thermogemmatispora</taxon>
    </lineage>
</organism>
<comment type="caution">
    <text evidence="2">The sequence shown here is derived from an EMBL/GenBank/DDBJ whole genome shotgun (WGS) entry which is preliminary data.</text>
</comment>